<sequence>MTTQTDLKPLLAAHYAALAGATMACPEQSKEHPTYWRECPCRGSGEVAAFEGFRQVCKECKGEGGWGSGQFHSDGSSADEMCTDCNGLGWHVCAVGSFDAMAAAESGLTTEEFCKIESMRFGWAAQFGWRDPMPDADAILLKALELVCRIKELEVD</sequence>
<dbReference type="AlphaFoldDB" id="A0A0F9SYN0"/>
<evidence type="ECO:0000313" key="1">
    <source>
        <dbReference type="EMBL" id="KKN67752.1"/>
    </source>
</evidence>
<protein>
    <submittedName>
        <fullName evidence="1">Uncharacterized protein</fullName>
    </submittedName>
</protein>
<name>A0A0F9SYN0_9ZZZZ</name>
<accession>A0A0F9SYN0</accession>
<proteinExistence type="predicted"/>
<reference evidence="1" key="1">
    <citation type="journal article" date="2015" name="Nature">
        <title>Complex archaea that bridge the gap between prokaryotes and eukaryotes.</title>
        <authorList>
            <person name="Spang A."/>
            <person name="Saw J.H."/>
            <person name="Jorgensen S.L."/>
            <person name="Zaremba-Niedzwiedzka K."/>
            <person name="Martijn J."/>
            <person name="Lind A.E."/>
            <person name="van Eijk R."/>
            <person name="Schleper C."/>
            <person name="Guy L."/>
            <person name="Ettema T.J."/>
        </authorList>
    </citation>
    <scope>NUCLEOTIDE SEQUENCE</scope>
</reference>
<dbReference type="EMBL" id="LAZR01000466">
    <property type="protein sequence ID" value="KKN67752.1"/>
    <property type="molecule type" value="Genomic_DNA"/>
</dbReference>
<gene>
    <name evidence="1" type="ORF">LCGC14_0457850</name>
</gene>
<comment type="caution">
    <text evidence="1">The sequence shown here is derived from an EMBL/GenBank/DDBJ whole genome shotgun (WGS) entry which is preliminary data.</text>
</comment>
<organism evidence="1">
    <name type="scientific">marine sediment metagenome</name>
    <dbReference type="NCBI Taxonomy" id="412755"/>
    <lineage>
        <taxon>unclassified sequences</taxon>
        <taxon>metagenomes</taxon>
        <taxon>ecological metagenomes</taxon>
    </lineage>
</organism>